<feature type="compositionally biased region" description="Basic and acidic residues" evidence="1">
    <location>
        <begin position="169"/>
        <end position="190"/>
    </location>
</feature>
<dbReference type="InterPro" id="IPR052800">
    <property type="entry name" value="DNA_Repair_Helicase_ZGRF1"/>
</dbReference>
<dbReference type="Proteomes" id="UP000283841">
    <property type="component" value="Unassembled WGS sequence"/>
</dbReference>
<dbReference type="AlphaFoldDB" id="A0A443HWG5"/>
<keyword evidence="4" id="KW-1185">Reference proteome</keyword>
<name>A0A443HWG5_BYSSP</name>
<dbReference type="InterPro" id="IPR018838">
    <property type="entry name" value="ZGRF1-like_N"/>
</dbReference>
<feature type="compositionally biased region" description="Basic residues" evidence="1">
    <location>
        <begin position="204"/>
        <end position="214"/>
    </location>
</feature>
<feature type="compositionally biased region" description="Polar residues" evidence="1">
    <location>
        <begin position="387"/>
        <end position="396"/>
    </location>
</feature>
<dbReference type="GO" id="GO:0006302">
    <property type="term" value="P:double-strand break repair"/>
    <property type="evidence" value="ECO:0007669"/>
    <property type="project" value="TreeGrafter"/>
</dbReference>
<feature type="compositionally biased region" description="Polar residues" evidence="1">
    <location>
        <begin position="347"/>
        <end position="366"/>
    </location>
</feature>
<feature type="compositionally biased region" description="Basic and acidic residues" evidence="1">
    <location>
        <begin position="397"/>
        <end position="409"/>
    </location>
</feature>
<dbReference type="PANTHER" id="PTHR28535">
    <property type="entry name" value="ZINC FINGER GRF-TYPE CONTAINING 1"/>
    <property type="match status" value="1"/>
</dbReference>
<protein>
    <recommendedName>
        <fullName evidence="2">5'-3' DNA helicase ZGRF1-like N-terminal domain-containing protein</fullName>
    </recommendedName>
</protein>
<sequence length="539" mass="59907">MSTPFSPAVRSTPGLSTPLTQNTAPVIKFRCLYSHDLRRKAKRWHDGFLRFHTFNKRVMVYDTPGNFIGDLHWRESDEIQDGDEMELDKGVLIQVGECIEKTQTDLSGLFEKNKTSQGSPQHDNSTPQSSRISIPRSTAGSQNPLKSLNELLGIKRTPIGRSITPKSPYEQRHAQPPQQHDENEPDERPAKRPKPLPSEDVILHRKNPNQHIRSRPVVIDLDAPTPQATPTKTNPIPTNRLNKEDTNARHSSRKDLPVPASAPENRPNKQPDTTKTSSTKASSFTSGPASKKPIPDAPINALRLSSAKPRKKLMYMELLEAAAKRADKAPVVESLAQMQTRDAPAAKNTSLPTQHNDNDTTLNTPAQAEFDPSDSTLFVLDEMIDEQSPNRPASSDTTRELKSSSDQRRTALYSIPPHPVTDSSPPNPPRSPLSKQHSTITNHVAAPEPNIVQRNRPSSPKAPVREPVLSSRHPPRKSPKTFRKTVSDPTALRSSDGNRAIARPTLSEQPESKNEEKGPWTSEALDLFDWWPPGRPKPC</sequence>
<feature type="compositionally biased region" description="Low complexity" evidence="1">
    <location>
        <begin position="273"/>
        <end position="286"/>
    </location>
</feature>
<gene>
    <name evidence="3" type="ORF">C8Q69DRAFT_464279</name>
</gene>
<feature type="region of interest" description="Disordered" evidence="1">
    <location>
        <begin position="111"/>
        <end position="310"/>
    </location>
</feature>
<dbReference type="VEuPathDB" id="FungiDB:C8Q69DRAFT_464279"/>
<feature type="domain" description="5'-3' DNA helicase ZGRF1-like N-terminal" evidence="2">
    <location>
        <begin position="26"/>
        <end position="106"/>
    </location>
</feature>
<comment type="caution">
    <text evidence="3">The sequence shown here is derived from an EMBL/GenBank/DDBJ whole genome shotgun (WGS) entry which is preliminary data.</text>
</comment>
<feature type="compositionally biased region" description="Polar residues" evidence="1">
    <location>
        <begin position="226"/>
        <end position="240"/>
    </location>
</feature>
<dbReference type="EMBL" id="RCNU01000004">
    <property type="protein sequence ID" value="RWQ96182.1"/>
    <property type="molecule type" value="Genomic_DNA"/>
</dbReference>
<dbReference type="PANTHER" id="PTHR28535:SF1">
    <property type="entry name" value="PROTEIN ZGRF1"/>
    <property type="match status" value="1"/>
</dbReference>
<feature type="region of interest" description="Disordered" evidence="1">
    <location>
        <begin position="334"/>
        <end position="539"/>
    </location>
</feature>
<dbReference type="STRING" id="264951.A0A443HWG5"/>
<accession>A0A443HWG5</accession>
<reference evidence="3 4" key="1">
    <citation type="journal article" date="2018" name="Front. Microbiol.">
        <title>Genomic and genetic insights into a cosmopolitan fungus, Paecilomyces variotii (Eurotiales).</title>
        <authorList>
            <person name="Urquhart A.S."/>
            <person name="Mondo S.J."/>
            <person name="Makela M.R."/>
            <person name="Hane J.K."/>
            <person name="Wiebenga A."/>
            <person name="He G."/>
            <person name="Mihaltcheva S."/>
            <person name="Pangilinan J."/>
            <person name="Lipzen A."/>
            <person name="Barry K."/>
            <person name="de Vries R.P."/>
            <person name="Grigoriev I.V."/>
            <person name="Idnurm A."/>
        </authorList>
    </citation>
    <scope>NUCLEOTIDE SEQUENCE [LARGE SCALE GENOMIC DNA]</scope>
    <source>
        <strain evidence="3 4">CBS 101075</strain>
    </source>
</reference>
<dbReference type="Pfam" id="PF10382">
    <property type="entry name" value="ZGRF1-like_N"/>
    <property type="match status" value="1"/>
</dbReference>
<dbReference type="GeneID" id="39599687"/>
<feature type="compositionally biased region" description="Polar residues" evidence="1">
    <location>
        <begin position="115"/>
        <end position="146"/>
    </location>
</feature>
<evidence type="ECO:0000256" key="1">
    <source>
        <dbReference type="SAM" id="MobiDB-lite"/>
    </source>
</evidence>
<dbReference type="RefSeq" id="XP_028485827.1">
    <property type="nucleotide sequence ID" value="XM_028630410.1"/>
</dbReference>
<evidence type="ECO:0000313" key="4">
    <source>
        <dbReference type="Proteomes" id="UP000283841"/>
    </source>
</evidence>
<evidence type="ECO:0000259" key="2">
    <source>
        <dbReference type="Pfam" id="PF10382"/>
    </source>
</evidence>
<dbReference type="GO" id="GO:0005634">
    <property type="term" value="C:nucleus"/>
    <property type="evidence" value="ECO:0007669"/>
    <property type="project" value="TreeGrafter"/>
</dbReference>
<organism evidence="3 4">
    <name type="scientific">Byssochlamys spectabilis</name>
    <name type="common">Paecilomyces variotii</name>
    <dbReference type="NCBI Taxonomy" id="264951"/>
    <lineage>
        <taxon>Eukaryota</taxon>
        <taxon>Fungi</taxon>
        <taxon>Dikarya</taxon>
        <taxon>Ascomycota</taxon>
        <taxon>Pezizomycotina</taxon>
        <taxon>Eurotiomycetes</taxon>
        <taxon>Eurotiomycetidae</taxon>
        <taxon>Eurotiales</taxon>
        <taxon>Thermoascaceae</taxon>
        <taxon>Paecilomyces</taxon>
    </lineage>
</organism>
<evidence type="ECO:0000313" key="3">
    <source>
        <dbReference type="EMBL" id="RWQ96182.1"/>
    </source>
</evidence>
<dbReference type="GO" id="GO:0035861">
    <property type="term" value="C:site of double-strand break"/>
    <property type="evidence" value="ECO:0007669"/>
    <property type="project" value="TreeGrafter"/>
</dbReference>
<feature type="compositionally biased region" description="Basic and acidic residues" evidence="1">
    <location>
        <begin position="241"/>
        <end position="256"/>
    </location>
</feature>
<feature type="compositionally biased region" description="Basic residues" evidence="1">
    <location>
        <begin position="473"/>
        <end position="483"/>
    </location>
</feature>
<proteinExistence type="predicted"/>